<evidence type="ECO:0000313" key="3">
    <source>
        <dbReference type="Proteomes" id="UP000297299"/>
    </source>
</evidence>
<name>A0A4Y8DAR4_9HELO</name>
<gene>
    <name evidence="2" type="ORF">BOTCAL_0052g00050</name>
</gene>
<feature type="chain" id="PRO_5021407725" evidence="1">
    <location>
        <begin position="18"/>
        <end position="267"/>
    </location>
</feature>
<comment type="caution">
    <text evidence="2">The sequence shown here is derived from an EMBL/GenBank/DDBJ whole genome shotgun (WGS) entry which is preliminary data.</text>
</comment>
<dbReference type="GO" id="GO:0005576">
    <property type="term" value="C:extracellular region"/>
    <property type="evidence" value="ECO:0007669"/>
    <property type="project" value="TreeGrafter"/>
</dbReference>
<dbReference type="OrthoDB" id="3545072at2759"/>
<evidence type="ECO:0000256" key="1">
    <source>
        <dbReference type="SAM" id="SignalP"/>
    </source>
</evidence>
<dbReference type="Pfam" id="PF12296">
    <property type="entry name" value="HsbA"/>
    <property type="match status" value="1"/>
</dbReference>
<dbReference type="AlphaFoldDB" id="A0A4Y8DAR4"/>
<dbReference type="Proteomes" id="UP000297299">
    <property type="component" value="Unassembled WGS sequence"/>
</dbReference>
<keyword evidence="1" id="KW-0732">Signal</keyword>
<feature type="signal peptide" evidence="1">
    <location>
        <begin position="1"/>
        <end position="17"/>
    </location>
</feature>
<sequence>MRLSYVSVLLLAPLALASPTPSSNAISINQRDVSAPLESRTQLVSQKINNVVDEGHKVTEMCQKYKGGVFESIHLYRQFKTCYSSVQSAEKAASQSGPMSEGESANVEAALQRLTPEFLEISEALQKRKDMIRNTRYASYFASELQKLQKNVDGLYNTCQKKVTTPHQPKIKALGSEVDAQFEIVRKELAGKSKARRSLESRLDNEEHEGFVKCFDFPDFSEFSDLSEGFSEGLEGLEGLSGSSKGIPGLSALEGLTEGLPIGGKKN</sequence>
<reference evidence="2 3" key="1">
    <citation type="submission" date="2017-11" db="EMBL/GenBank/DDBJ databases">
        <title>Comparative genomics of Botrytis spp.</title>
        <authorList>
            <person name="Valero-Jimenez C.A."/>
            <person name="Tapia P."/>
            <person name="Veloso J."/>
            <person name="Silva-Moreno E."/>
            <person name="Staats M."/>
            <person name="Valdes J.H."/>
            <person name="Van Kan J.A.L."/>
        </authorList>
    </citation>
    <scope>NUCLEOTIDE SEQUENCE [LARGE SCALE GENOMIC DNA]</scope>
    <source>
        <strain evidence="2 3">MUCL2830</strain>
    </source>
</reference>
<organism evidence="2 3">
    <name type="scientific">Botryotinia calthae</name>
    <dbReference type="NCBI Taxonomy" id="38488"/>
    <lineage>
        <taxon>Eukaryota</taxon>
        <taxon>Fungi</taxon>
        <taxon>Dikarya</taxon>
        <taxon>Ascomycota</taxon>
        <taxon>Pezizomycotina</taxon>
        <taxon>Leotiomycetes</taxon>
        <taxon>Helotiales</taxon>
        <taxon>Sclerotiniaceae</taxon>
        <taxon>Botryotinia</taxon>
    </lineage>
</organism>
<accession>A0A4Y8DAR4</accession>
<dbReference type="EMBL" id="PHWZ01000052">
    <property type="protein sequence ID" value="TEY77668.1"/>
    <property type="molecule type" value="Genomic_DNA"/>
</dbReference>
<keyword evidence="3" id="KW-1185">Reference proteome</keyword>
<dbReference type="PANTHER" id="PTHR38123">
    <property type="entry name" value="CELL WALL SERINE-THREONINE-RICH GALACTOMANNOPROTEIN MP1 (AFU_ORTHOLOGUE AFUA_4G03240)"/>
    <property type="match status" value="1"/>
</dbReference>
<protein>
    <submittedName>
        <fullName evidence="2">Uncharacterized protein</fullName>
    </submittedName>
</protein>
<proteinExistence type="predicted"/>
<dbReference type="PANTHER" id="PTHR38123:SF1">
    <property type="entry name" value="HYDROPHOBIC SURFACE BINDING PROTEIN"/>
    <property type="match status" value="1"/>
</dbReference>
<evidence type="ECO:0000313" key="2">
    <source>
        <dbReference type="EMBL" id="TEY77668.1"/>
    </source>
</evidence>
<dbReference type="InterPro" id="IPR021054">
    <property type="entry name" value="Cell_wall_mannoprotein_1"/>
</dbReference>